<dbReference type="Pfam" id="PF12706">
    <property type="entry name" value="Lactamase_B_2"/>
    <property type="match status" value="1"/>
</dbReference>
<dbReference type="InterPro" id="IPR024884">
    <property type="entry name" value="NAPE-PLD"/>
</dbReference>
<evidence type="ECO:0000313" key="3">
    <source>
        <dbReference type="Proteomes" id="UP000808337"/>
    </source>
</evidence>
<dbReference type="PANTHER" id="PTHR15032">
    <property type="entry name" value="N-ACYL-PHOSPHATIDYLETHANOLAMINE-HYDROLYZING PHOSPHOLIPASE D"/>
    <property type="match status" value="1"/>
</dbReference>
<dbReference type="Proteomes" id="UP000808337">
    <property type="component" value="Unassembled WGS sequence"/>
</dbReference>
<dbReference type="AlphaFoldDB" id="A0A9D7XPL7"/>
<sequence>MRIFGLIELARFGKMPSAERLTKIKRSPNFRDGAFQNQSVTPTFTGGATYPKVMKQVLFGRPERSKPNDVIPSLKTDLLSLGSDENCLVWFGHSSYFMQIDGLRFLVDPVFSGSASPFSSMARAFNGTDRYTTEDLPAIDYLLITHDHYDHLDYRTIRQLIPKVGTVITGLGTGEHLEYWGYDPARIIEKDWYEHIDLQPGFSVDTIPGRHFSGRWFKRNQALWTSFVLQTPTQKIFIGGDSGYDKHFAETGNTFGGFDLAILENGQYNPYWKNIHLMPDEILQAALDLKAKRIFPVHNSKFALGNHDWDEPLKLITENNKKENLNIITPMIGEKVNLDDHGQVFSEWWKGVK</sequence>
<dbReference type="PIRSF" id="PIRSF038896">
    <property type="entry name" value="NAPE-PLD"/>
    <property type="match status" value="1"/>
</dbReference>
<dbReference type="InterPro" id="IPR001279">
    <property type="entry name" value="Metallo-B-lactamas"/>
</dbReference>
<proteinExistence type="predicted"/>
<gene>
    <name evidence="2" type="ORF">IPP15_06950</name>
</gene>
<accession>A0A9D7XPL7</accession>
<organism evidence="2 3">
    <name type="scientific">Candidatus Opimibacter skivensis</name>
    <dbReference type="NCBI Taxonomy" id="2982028"/>
    <lineage>
        <taxon>Bacteria</taxon>
        <taxon>Pseudomonadati</taxon>
        <taxon>Bacteroidota</taxon>
        <taxon>Saprospiria</taxon>
        <taxon>Saprospirales</taxon>
        <taxon>Saprospiraceae</taxon>
        <taxon>Candidatus Opimibacter</taxon>
    </lineage>
</organism>
<dbReference type="Gene3D" id="3.60.15.10">
    <property type="entry name" value="Ribonuclease Z/Hydroxyacylglutathione hydrolase-like"/>
    <property type="match status" value="1"/>
</dbReference>
<evidence type="ECO:0000259" key="1">
    <source>
        <dbReference type="Pfam" id="PF12706"/>
    </source>
</evidence>
<dbReference type="PANTHER" id="PTHR15032:SF4">
    <property type="entry name" value="N-ACYL-PHOSPHATIDYLETHANOLAMINE-HYDROLYZING PHOSPHOLIPASE D"/>
    <property type="match status" value="1"/>
</dbReference>
<feature type="domain" description="Metallo-beta-lactamase" evidence="1">
    <location>
        <begin position="104"/>
        <end position="298"/>
    </location>
</feature>
<dbReference type="GO" id="GO:0008270">
    <property type="term" value="F:zinc ion binding"/>
    <property type="evidence" value="ECO:0007669"/>
    <property type="project" value="InterPro"/>
</dbReference>
<reference evidence="2 3" key="1">
    <citation type="submission" date="2020-10" db="EMBL/GenBank/DDBJ databases">
        <title>Connecting structure to function with the recovery of over 1000 high-quality activated sludge metagenome-assembled genomes encoding full-length rRNA genes using long-read sequencing.</title>
        <authorList>
            <person name="Singleton C.M."/>
            <person name="Petriglieri F."/>
            <person name="Kristensen J.M."/>
            <person name="Kirkegaard R.H."/>
            <person name="Michaelsen T.Y."/>
            <person name="Andersen M.H."/>
            <person name="Karst S.M."/>
            <person name="Dueholm M.S."/>
            <person name="Nielsen P.H."/>
            <person name="Albertsen M."/>
        </authorList>
    </citation>
    <scope>NUCLEOTIDE SEQUENCE [LARGE SCALE GENOMIC DNA]</scope>
    <source>
        <strain evidence="2">Ribe_18-Q3-R11-54_MAXAC.273</strain>
    </source>
</reference>
<dbReference type="InterPro" id="IPR036866">
    <property type="entry name" value="RibonucZ/Hydroxyglut_hydro"/>
</dbReference>
<dbReference type="SUPFAM" id="SSF56281">
    <property type="entry name" value="Metallo-hydrolase/oxidoreductase"/>
    <property type="match status" value="1"/>
</dbReference>
<dbReference type="GO" id="GO:0070290">
    <property type="term" value="F:N-acylphosphatidylethanolamine-specific phospholipase D activity"/>
    <property type="evidence" value="ECO:0007669"/>
    <property type="project" value="InterPro"/>
</dbReference>
<dbReference type="GO" id="GO:0005737">
    <property type="term" value="C:cytoplasm"/>
    <property type="evidence" value="ECO:0007669"/>
    <property type="project" value="TreeGrafter"/>
</dbReference>
<dbReference type="EMBL" id="JADKGY010000002">
    <property type="protein sequence ID" value="MBK9982151.1"/>
    <property type="molecule type" value="Genomic_DNA"/>
</dbReference>
<evidence type="ECO:0000313" key="2">
    <source>
        <dbReference type="EMBL" id="MBK9982151.1"/>
    </source>
</evidence>
<protein>
    <submittedName>
        <fullName evidence="2">MBL fold metallo-hydrolase</fullName>
    </submittedName>
</protein>
<name>A0A9D7XPL7_9BACT</name>
<comment type="caution">
    <text evidence="2">The sequence shown here is derived from an EMBL/GenBank/DDBJ whole genome shotgun (WGS) entry which is preliminary data.</text>
</comment>